<dbReference type="Proteomes" id="UP001428341">
    <property type="component" value="Unassembled WGS sequence"/>
</dbReference>
<dbReference type="PANTHER" id="PTHR14319:SF3">
    <property type="entry name" value="TRANSMEMBRANE PROTEIN-LIKE PROTEIN"/>
    <property type="match status" value="1"/>
</dbReference>
<evidence type="ECO:0000256" key="7">
    <source>
        <dbReference type="SAM" id="MobiDB-lite"/>
    </source>
</evidence>
<feature type="transmembrane region" description="Helical" evidence="8">
    <location>
        <begin position="729"/>
        <end position="748"/>
    </location>
</feature>
<gene>
    <name evidence="10" type="ORF">WN944_017512</name>
</gene>
<keyword evidence="6 8" id="KW-0472">Membrane</keyword>
<evidence type="ECO:0000256" key="5">
    <source>
        <dbReference type="ARBA" id="ARBA00022989"/>
    </source>
</evidence>
<feature type="domain" description="EGF-like" evidence="9">
    <location>
        <begin position="597"/>
        <end position="608"/>
    </location>
</feature>
<dbReference type="PROSITE" id="PS00022">
    <property type="entry name" value="EGF_1"/>
    <property type="match status" value="1"/>
</dbReference>
<feature type="transmembrane region" description="Helical" evidence="8">
    <location>
        <begin position="682"/>
        <end position="699"/>
    </location>
</feature>
<name>A0AAP0MDT6_9ROSI</name>
<comment type="caution">
    <text evidence="10">The sequence shown here is derived from an EMBL/GenBank/DDBJ whole genome shotgun (WGS) entry which is preliminary data.</text>
</comment>
<keyword evidence="11" id="KW-1185">Reference proteome</keyword>
<comment type="subcellular location">
    <subcellularLocation>
        <location evidence="1">Cell membrane</location>
        <topology evidence="1">Multi-pass membrane protein</topology>
    </subcellularLocation>
</comment>
<protein>
    <recommendedName>
        <fullName evidence="9">EGF-like domain-containing protein</fullName>
    </recommendedName>
</protein>
<keyword evidence="5 8" id="KW-1133">Transmembrane helix</keyword>
<feature type="transmembrane region" description="Helical" evidence="8">
    <location>
        <begin position="787"/>
        <end position="808"/>
    </location>
</feature>
<sequence>MLMIHAMNGTLSYQYSQHTVLESGMPDNAAWSVVLSGGGCARCAFADETDISVVSYCVFLSCFFVRSYSLGEVDAYGTFSISSFRYPETRLRPFDSRYFRVDLPPWFSSLSIVLESDVDLDARSIAKVPESALPLICLRDGSLPLPQVTNAFVKGLVLGSFSNGSSNELEDIQNEEQCYPMQKNISVKLTNEQISPGAWYLGFFNGVGAIRTQSKMIIRGPSYSFTANISVEGCTTSTMWGQYCNQSVDPLSCVRSDSYNLTEQFPDSKLNKKTTQNGIFCRNSFDSPCHENSEIKVFFLDVLGIAEQLIIMAMNVTFSMTQSNNTLNTGGANIMCFARHGAMPSEILHDYSGDISNGPLIVDSPKVGRWYITIIPVNLSKELGETRNAGIQVCYSLEWQVLECPMGKAGLNCMWERYILQTVIRKETLFESYYIPVSEKVPSDSADFPLEPLLSNSSYDEGQDNTWTYFLLDIPRGAAGGSIHIQLTSDTKIKHEIYAKSGGLPSLQSWDYYYANRTNNSFGSMFFKLYNSSEEKVDFYILYVREGTWGFGIRHVNTSKSETVMSVSLERCPKRCSSHGQCRNAFDASGLTLYSFCACDRDHGGFDCSVELVSHRGHVRQSFALIASNAAALLPAYQALRQKAFAEWVLFTASGISSGLYHACDVGTWCALSFNVLQFMDFWLSFMAVVSTFIYLTTIDEALKRTIHTVVAILTAMMAITKATRSSNIILVISIGAAGLLIGLLVELSTKFRSFSLRFGFCMNMVDRQQTIMEWLRNFMKTILRRFRWGFVLVGFVALAMAAISWKLETSQSYWIWHSIWHVSIYTSSFFFLCSKVSSLNSENQRPLDGTYELTRQDSMPRGDSEGRERPEVLTI</sequence>
<dbReference type="InterPro" id="IPR021910">
    <property type="entry name" value="NGX6/PGAP6/MYMK"/>
</dbReference>
<evidence type="ECO:0000256" key="4">
    <source>
        <dbReference type="ARBA" id="ARBA00022692"/>
    </source>
</evidence>
<evidence type="ECO:0000256" key="1">
    <source>
        <dbReference type="ARBA" id="ARBA00004651"/>
    </source>
</evidence>
<evidence type="ECO:0000256" key="3">
    <source>
        <dbReference type="ARBA" id="ARBA00022475"/>
    </source>
</evidence>
<feature type="transmembrane region" description="Helical" evidence="8">
    <location>
        <begin position="814"/>
        <end position="834"/>
    </location>
</feature>
<evidence type="ECO:0000313" key="10">
    <source>
        <dbReference type="EMBL" id="KAK9202302.1"/>
    </source>
</evidence>
<evidence type="ECO:0000256" key="6">
    <source>
        <dbReference type="ARBA" id="ARBA00023136"/>
    </source>
</evidence>
<evidence type="ECO:0000259" key="9">
    <source>
        <dbReference type="PROSITE" id="PS00022"/>
    </source>
</evidence>
<reference evidence="10 11" key="1">
    <citation type="submission" date="2024-05" db="EMBL/GenBank/DDBJ databases">
        <title>Haplotype-resolved chromosome-level genome assembly of Huyou (Citrus changshanensis).</title>
        <authorList>
            <person name="Miao C."/>
            <person name="Chen W."/>
            <person name="Wu Y."/>
            <person name="Wang L."/>
            <person name="Zhao S."/>
            <person name="Grierson D."/>
            <person name="Xu C."/>
            <person name="Chen K."/>
        </authorList>
    </citation>
    <scope>NUCLEOTIDE SEQUENCE [LARGE SCALE GENOMIC DNA]</scope>
    <source>
        <strain evidence="10">01-14</strain>
        <tissue evidence="10">Leaf</tissue>
    </source>
</reference>
<evidence type="ECO:0000313" key="11">
    <source>
        <dbReference type="Proteomes" id="UP001428341"/>
    </source>
</evidence>
<proteinExistence type="inferred from homology"/>
<keyword evidence="3" id="KW-1003">Cell membrane</keyword>
<feature type="transmembrane region" description="Helical" evidence="8">
    <location>
        <begin position="706"/>
        <end position="723"/>
    </location>
</feature>
<dbReference type="AlphaFoldDB" id="A0AAP0MDT6"/>
<dbReference type="PANTHER" id="PTHR14319">
    <property type="entry name" value="FIVE-SPAN TRANSMEMBRANE PROTEIN M83"/>
    <property type="match status" value="1"/>
</dbReference>
<dbReference type="Pfam" id="PF12036">
    <property type="entry name" value="DUF3522"/>
    <property type="match status" value="1"/>
</dbReference>
<feature type="region of interest" description="Disordered" evidence="7">
    <location>
        <begin position="854"/>
        <end position="876"/>
    </location>
</feature>
<evidence type="ECO:0000256" key="2">
    <source>
        <dbReference type="ARBA" id="ARBA00005542"/>
    </source>
</evidence>
<dbReference type="EMBL" id="JBCGBO010000005">
    <property type="protein sequence ID" value="KAK9202302.1"/>
    <property type="molecule type" value="Genomic_DNA"/>
</dbReference>
<keyword evidence="4 8" id="KW-0812">Transmembrane</keyword>
<feature type="compositionally biased region" description="Basic and acidic residues" evidence="7">
    <location>
        <begin position="855"/>
        <end position="876"/>
    </location>
</feature>
<evidence type="ECO:0000256" key="8">
    <source>
        <dbReference type="SAM" id="Phobius"/>
    </source>
</evidence>
<dbReference type="InterPro" id="IPR000742">
    <property type="entry name" value="EGF"/>
</dbReference>
<organism evidence="10 11">
    <name type="scientific">Citrus x changshan-huyou</name>
    <dbReference type="NCBI Taxonomy" id="2935761"/>
    <lineage>
        <taxon>Eukaryota</taxon>
        <taxon>Viridiplantae</taxon>
        <taxon>Streptophyta</taxon>
        <taxon>Embryophyta</taxon>
        <taxon>Tracheophyta</taxon>
        <taxon>Spermatophyta</taxon>
        <taxon>Magnoliopsida</taxon>
        <taxon>eudicotyledons</taxon>
        <taxon>Gunneridae</taxon>
        <taxon>Pentapetalae</taxon>
        <taxon>rosids</taxon>
        <taxon>malvids</taxon>
        <taxon>Sapindales</taxon>
        <taxon>Rutaceae</taxon>
        <taxon>Aurantioideae</taxon>
        <taxon>Citrus</taxon>
    </lineage>
</organism>
<dbReference type="GO" id="GO:0005886">
    <property type="term" value="C:plasma membrane"/>
    <property type="evidence" value="ECO:0007669"/>
    <property type="project" value="UniProtKB-SubCell"/>
</dbReference>
<comment type="similarity">
    <text evidence="2">Belongs to the TMEM8 family.</text>
</comment>
<accession>A0AAP0MDT6</accession>